<keyword evidence="3" id="KW-1185">Reference proteome</keyword>
<reference evidence="3" key="1">
    <citation type="submission" date="2016-10" db="EMBL/GenBank/DDBJ databases">
        <authorList>
            <person name="Varghese N."/>
            <person name="Submissions S."/>
        </authorList>
    </citation>
    <scope>NUCLEOTIDE SEQUENCE [LARGE SCALE GENOMIC DNA]</scope>
    <source>
        <strain evidence="3">DSM 26542</strain>
    </source>
</reference>
<keyword evidence="1" id="KW-0812">Transmembrane</keyword>
<evidence type="ECO:0000313" key="2">
    <source>
        <dbReference type="EMBL" id="SFJ85934.1"/>
    </source>
</evidence>
<name>A0A1I3URC3_9FLAO</name>
<dbReference type="Proteomes" id="UP000243887">
    <property type="component" value="Unassembled WGS sequence"/>
</dbReference>
<sequence length="269" mass="30833">MKDIRIFLRLYYYTWNRMRYIYLILVFLITLAGVAQERDLVQGKIVSRSRNLEGIYVSNVNTGEAVLTSKGGYFDIEAQMNDTLMFSGALFIGYRRALDDIDFKREILLIPLEENDLMNQLDEIIITKITSESLGLVPKGIKKYTPAERRLYTATSGGGLIPIDMIVNAITGRTKMLKKALQYEKQEMRKEKLSDYFSVEYIVNNFNIPEKYGIGFMYYSVSDEEVISLLGGKNVNKVKLEERLGGLALSFLDLISDKDNVEHVKVIEE</sequence>
<proteinExistence type="predicted"/>
<keyword evidence="1" id="KW-1133">Transmembrane helix</keyword>
<feature type="transmembrane region" description="Helical" evidence="1">
    <location>
        <begin position="20"/>
        <end position="36"/>
    </location>
</feature>
<evidence type="ECO:0008006" key="4">
    <source>
        <dbReference type="Google" id="ProtNLM"/>
    </source>
</evidence>
<organism evidence="2 3">
    <name type="scientific">Myroides guanonis</name>
    <dbReference type="NCBI Taxonomy" id="1150112"/>
    <lineage>
        <taxon>Bacteria</taxon>
        <taxon>Pseudomonadati</taxon>
        <taxon>Bacteroidota</taxon>
        <taxon>Flavobacteriia</taxon>
        <taxon>Flavobacteriales</taxon>
        <taxon>Flavobacteriaceae</taxon>
        <taxon>Myroides</taxon>
    </lineage>
</organism>
<dbReference type="STRING" id="1150112.SAMN04487893_11942"/>
<dbReference type="AlphaFoldDB" id="A0A1I3URC3"/>
<keyword evidence="1" id="KW-0472">Membrane</keyword>
<dbReference type="EMBL" id="FORU01000019">
    <property type="protein sequence ID" value="SFJ85934.1"/>
    <property type="molecule type" value="Genomic_DNA"/>
</dbReference>
<evidence type="ECO:0000256" key="1">
    <source>
        <dbReference type="SAM" id="Phobius"/>
    </source>
</evidence>
<evidence type="ECO:0000313" key="3">
    <source>
        <dbReference type="Proteomes" id="UP000243887"/>
    </source>
</evidence>
<protein>
    <recommendedName>
        <fullName evidence="4">CarboxypepD_reg-like domain-containing protein</fullName>
    </recommendedName>
</protein>
<accession>A0A1I3URC3</accession>
<gene>
    <name evidence="2" type="ORF">SAMN04487893_11942</name>
</gene>